<reference evidence="2 3" key="1">
    <citation type="submission" date="2016-10" db="EMBL/GenBank/DDBJ databases">
        <authorList>
            <person name="de Groot N.N."/>
        </authorList>
    </citation>
    <scope>NUCLEOTIDE SEQUENCE [LARGE SCALE GENOMIC DNA]</scope>
    <source>
        <strain evidence="2 3">DSM 12130</strain>
    </source>
</reference>
<dbReference type="PANTHER" id="PTHR42103">
    <property type="entry name" value="ALPHA/BETA-HYDROLASES SUPERFAMILY PROTEIN"/>
    <property type="match status" value="1"/>
</dbReference>
<dbReference type="Gene3D" id="3.40.50.1820">
    <property type="entry name" value="alpha/beta hydrolase"/>
    <property type="match status" value="1"/>
</dbReference>
<dbReference type="Proteomes" id="UP000199073">
    <property type="component" value="Unassembled WGS sequence"/>
</dbReference>
<accession>A0A1H0UN50</accession>
<gene>
    <name evidence="2" type="ORF">SAMN05660330_03632</name>
</gene>
<name>A0A1H0UN50_9BACT</name>
<dbReference type="SUPFAM" id="SSF53474">
    <property type="entry name" value="alpha/beta-Hydrolases"/>
    <property type="match status" value="1"/>
</dbReference>
<proteinExistence type="predicted"/>
<dbReference type="EMBL" id="FNJI01000034">
    <property type="protein sequence ID" value="SDP67503.1"/>
    <property type="molecule type" value="Genomic_DNA"/>
</dbReference>
<feature type="domain" description="AB hydrolase-1" evidence="1">
    <location>
        <begin position="54"/>
        <end position="148"/>
    </location>
</feature>
<dbReference type="RefSeq" id="WP_092225425.1">
    <property type="nucleotide sequence ID" value="NZ_FNJI01000034.1"/>
</dbReference>
<evidence type="ECO:0000313" key="2">
    <source>
        <dbReference type="EMBL" id="SDP67503.1"/>
    </source>
</evidence>
<dbReference type="InterPro" id="IPR029058">
    <property type="entry name" value="AB_hydrolase_fold"/>
</dbReference>
<organism evidence="2 3">
    <name type="scientific">Desulforhopalus singaporensis</name>
    <dbReference type="NCBI Taxonomy" id="91360"/>
    <lineage>
        <taxon>Bacteria</taxon>
        <taxon>Pseudomonadati</taxon>
        <taxon>Thermodesulfobacteriota</taxon>
        <taxon>Desulfobulbia</taxon>
        <taxon>Desulfobulbales</taxon>
        <taxon>Desulfocapsaceae</taxon>
        <taxon>Desulforhopalus</taxon>
    </lineage>
</organism>
<evidence type="ECO:0000313" key="3">
    <source>
        <dbReference type="Proteomes" id="UP000199073"/>
    </source>
</evidence>
<protein>
    <recommendedName>
        <fullName evidence="1">AB hydrolase-1 domain-containing protein</fullName>
    </recommendedName>
</protein>
<evidence type="ECO:0000259" key="1">
    <source>
        <dbReference type="Pfam" id="PF12697"/>
    </source>
</evidence>
<dbReference type="OrthoDB" id="9800435at2"/>
<dbReference type="AlphaFoldDB" id="A0A1H0UN50"/>
<dbReference type="PANTHER" id="PTHR42103:SF2">
    <property type="entry name" value="AB HYDROLASE-1 DOMAIN-CONTAINING PROTEIN"/>
    <property type="match status" value="1"/>
</dbReference>
<dbReference type="Pfam" id="PF12697">
    <property type="entry name" value="Abhydrolase_6"/>
    <property type="match status" value="1"/>
</dbReference>
<dbReference type="STRING" id="91360.SAMN05660330_03632"/>
<keyword evidence="3" id="KW-1185">Reference proteome</keyword>
<sequence length="202" mass="22257">MDTTLYFRSGSLILEGLYRTGASTQGAVIAHPHPLYGGDMTNPVVETIATVYQNRGYATLRFNFRGVGASEGHYDNGTGEQQDVLAAIEFLVRQGYTSIHLAGYSFGSWVLSRLDELPREIAAMAFVSPPVALIPFKPNLNLPLLRLVITGEEDEIAPPGLVAESLNFWNPEARFEIIDSADHFYYGMFRELGEKIDVILAG</sequence>
<dbReference type="InterPro" id="IPR000073">
    <property type="entry name" value="AB_hydrolase_1"/>
</dbReference>